<keyword evidence="10 16" id="KW-0067">ATP-binding</keyword>
<evidence type="ECO:0000256" key="8">
    <source>
        <dbReference type="ARBA" id="ARBA00022741"/>
    </source>
</evidence>
<dbReference type="Pfam" id="PF07714">
    <property type="entry name" value="PK_Tyr_Ser-Thr"/>
    <property type="match status" value="1"/>
</dbReference>
<feature type="domain" description="EGF-like" evidence="20">
    <location>
        <begin position="315"/>
        <end position="352"/>
    </location>
</feature>
<evidence type="ECO:0000259" key="19">
    <source>
        <dbReference type="PROSITE" id="PS50011"/>
    </source>
</evidence>
<dbReference type="PROSITE" id="PS01187">
    <property type="entry name" value="EGF_CA"/>
    <property type="match status" value="1"/>
</dbReference>
<dbReference type="SUPFAM" id="SSF56112">
    <property type="entry name" value="Protein kinase-like (PK-like)"/>
    <property type="match status" value="1"/>
</dbReference>
<feature type="transmembrane region" description="Helical" evidence="17">
    <location>
        <begin position="364"/>
        <end position="387"/>
    </location>
</feature>
<keyword evidence="14" id="KW-0325">Glycoprotein</keyword>
<dbReference type="Pfam" id="PF07645">
    <property type="entry name" value="EGF_CA"/>
    <property type="match status" value="1"/>
</dbReference>
<evidence type="ECO:0000313" key="22">
    <source>
        <dbReference type="Proteomes" id="UP001054889"/>
    </source>
</evidence>
<evidence type="ECO:0000256" key="4">
    <source>
        <dbReference type="ARBA" id="ARBA00022679"/>
    </source>
</evidence>
<keyword evidence="11 17" id="KW-1133">Transmembrane helix</keyword>
<dbReference type="PROSITE" id="PS00010">
    <property type="entry name" value="ASX_HYDROXYL"/>
    <property type="match status" value="1"/>
</dbReference>
<dbReference type="InterPro" id="IPR000742">
    <property type="entry name" value="EGF"/>
</dbReference>
<evidence type="ECO:0000256" key="17">
    <source>
        <dbReference type="SAM" id="Phobius"/>
    </source>
</evidence>
<evidence type="ECO:0000256" key="18">
    <source>
        <dbReference type="SAM" id="SignalP"/>
    </source>
</evidence>
<dbReference type="InterPro" id="IPR000719">
    <property type="entry name" value="Prot_kinase_dom"/>
</dbReference>
<dbReference type="SUPFAM" id="SSF57184">
    <property type="entry name" value="Growth factor receptor domain"/>
    <property type="match status" value="1"/>
</dbReference>
<dbReference type="InterPro" id="IPR011009">
    <property type="entry name" value="Kinase-like_dom_sf"/>
</dbReference>
<evidence type="ECO:0008006" key="23">
    <source>
        <dbReference type="Google" id="ProtNLM"/>
    </source>
</evidence>
<dbReference type="InterPro" id="IPR009030">
    <property type="entry name" value="Growth_fac_rcpt_cys_sf"/>
</dbReference>
<dbReference type="InterPro" id="IPR008271">
    <property type="entry name" value="Ser/Thr_kinase_AS"/>
</dbReference>
<keyword evidence="13" id="KW-1015">Disulfide bond</keyword>
<keyword evidence="5 17" id="KW-0812">Transmembrane</keyword>
<evidence type="ECO:0000256" key="9">
    <source>
        <dbReference type="ARBA" id="ARBA00022777"/>
    </source>
</evidence>
<dbReference type="GO" id="GO:0030247">
    <property type="term" value="F:polysaccharide binding"/>
    <property type="evidence" value="ECO:0007669"/>
    <property type="project" value="InterPro"/>
</dbReference>
<dbReference type="PROSITE" id="PS50026">
    <property type="entry name" value="EGF_3"/>
    <property type="match status" value="1"/>
</dbReference>
<keyword evidence="2" id="KW-0723">Serine/threonine-protein kinase</keyword>
<evidence type="ECO:0000256" key="10">
    <source>
        <dbReference type="ARBA" id="ARBA00022840"/>
    </source>
</evidence>
<keyword evidence="4" id="KW-0808">Transferase</keyword>
<evidence type="ECO:0000259" key="20">
    <source>
        <dbReference type="PROSITE" id="PS50026"/>
    </source>
</evidence>
<evidence type="ECO:0000256" key="7">
    <source>
        <dbReference type="ARBA" id="ARBA00022737"/>
    </source>
</evidence>
<dbReference type="InterPro" id="IPR017441">
    <property type="entry name" value="Protein_kinase_ATP_BS"/>
</dbReference>
<dbReference type="InterPro" id="IPR045274">
    <property type="entry name" value="WAK-like"/>
</dbReference>
<dbReference type="GO" id="GO:0005886">
    <property type="term" value="C:plasma membrane"/>
    <property type="evidence" value="ECO:0007669"/>
    <property type="project" value="TreeGrafter"/>
</dbReference>
<dbReference type="InterPro" id="IPR049883">
    <property type="entry name" value="NOTCH1_EGF-like"/>
</dbReference>
<dbReference type="Gene3D" id="3.30.200.20">
    <property type="entry name" value="Phosphorylase Kinase, domain 1"/>
    <property type="match status" value="1"/>
</dbReference>
<comment type="caution">
    <text evidence="15">Lacks conserved residue(s) required for the propagation of feature annotation.</text>
</comment>
<proteinExistence type="predicted"/>
<dbReference type="PANTHER" id="PTHR27005">
    <property type="entry name" value="WALL-ASSOCIATED RECEPTOR KINASE-LIKE 21"/>
    <property type="match status" value="1"/>
</dbReference>
<organism evidence="21 22">
    <name type="scientific">Eleusine coracana subsp. coracana</name>
    <dbReference type="NCBI Taxonomy" id="191504"/>
    <lineage>
        <taxon>Eukaryota</taxon>
        <taxon>Viridiplantae</taxon>
        <taxon>Streptophyta</taxon>
        <taxon>Embryophyta</taxon>
        <taxon>Tracheophyta</taxon>
        <taxon>Spermatophyta</taxon>
        <taxon>Magnoliopsida</taxon>
        <taxon>Liliopsida</taxon>
        <taxon>Poales</taxon>
        <taxon>Poaceae</taxon>
        <taxon>PACMAD clade</taxon>
        <taxon>Chloridoideae</taxon>
        <taxon>Cynodonteae</taxon>
        <taxon>Eleusininae</taxon>
        <taxon>Eleusine</taxon>
    </lineage>
</organism>
<dbReference type="FunFam" id="3.30.200.20:FF:000043">
    <property type="entry name" value="Wall-associated receptor kinase 2"/>
    <property type="match status" value="1"/>
</dbReference>
<evidence type="ECO:0000256" key="12">
    <source>
        <dbReference type="ARBA" id="ARBA00023136"/>
    </source>
</evidence>
<dbReference type="InterPro" id="IPR025287">
    <property type="entry name" value="WAK_GUB"/>
</dbReference>
<keyword evidence="7" id="KW-0677">Repeat</keyword>
<dbReference type="PROSITE" id="PS00107">
    <property type="entry name" value="PROTEIN_KINASE_ATP"/>
    <property type="match status" value="1"/>
</dbReference>
<evidence type="ECO:0000313" key="21">
    <source>
        <dbReference type="EMBL" id="GJN05644.1"/>
    </source>
</evidence>
<dbReference type="CDD" id="cd14066">
    <property type="entry name" value="STKc_IRAK"/>
    <property type="match status" value="1"/>
</dbReference>
<dbReference type="AlphaFoldDB" id="A0AAV5D5W0"/>
<evidence type="ECO:0000256" key="3">
    <source>
        <dbReference type="ARBA" id="ARBA00022536"/>
    </source>
</evidence>
<dbReference type="PROSITE" id="PS00108">
    <property type="entry name" value="PROTEIN_KINASE_ST"/>
    <property type="match status" value="1"/>
</dbReference>
<dbReference type="GO" id="GO:0005509">
    <property type="term" value="F:calcium ion binding"/>
    <property type="evidence" value="ECO:0007669"/>
    <property type="project" value="InterPro"/>
</dbReference>
<dbReference type="InterPro" id="IPR001881">
    <property type="entry name" value="EGF-like_Ca-bd_dom"/>
</dbReference>
<keyword evidence="6 18" id="KW-0732">Signal</keyword>
<keyword evidence="3 15" id="KW-0245">EGF-like domain</keyword>
<name>A0AAV5D5W0_ELECO</name>
<evidence type="ECO:0000256" key="13">
    <source>
        <dbReference type="ARBA" id="ARBA00023157"/>
    </source>
</evidence>
<evidence type="ECO:0000256" key="6">
    <source>
        <dbReference type="ARBA" id="ARBA00022729"/>
    </source>
</evidence>
<dbReference type="EMBL" id="BQKI01000012">
    <property type="protein sequence ID" value="GJN05644.1"/>
    <property type="molecule type" value="Genomic_DNA"/>
</dbReference>
<dbReference type="SMART" id="SM00179">
    <property type="entry name" value="EGF_CA"/>
    <property type="match status" value="1"/>
</dbReference>
<feature type="signal peptide" evidence="18">
    <location>
        <begin position="1"/>
        <end position="30"/>
    </location>
</feature>
<keyword evidence="8 16" id="KW-0547">Nucleotide-binding</keyword>
<feature type="binding site" evidence="16">
    <location>
        <position position="468"/>
    </location>
    <ligand>
        <name>ATP</name>
        <dbReference type="ChEBI" id="CHEBI:30616"/>
    </ligand>
</feature>
<keyword evidence="12 17" id="KW-0472">Membrane</keyword>
<evidence type="ECO:0000256" key="14">
    <source>
        <dbReference type="ARBA" id="ARBA00023180"/>
    </source>
</evidence>
<dbReference type="SMART" id="SM00181">
    <property type="entry name" value="EGF"/>
    <property type="match status" value="2"/>
</dbReference>
<evidence type="ECO:0000256" key="15">
    <source>
        <dbReference type="PROSITE-ProRule" id="PRU00076"/>
    </source>
</evidence>
<dbReference type="Proteomes" id="UP001054889">
    <property type="component" value="Unassembled WGS sequence"/>
</dbReference>
<reference evidence="21" key="1">
    <citation type="journal article" date="2018" name="DNA Res.">
        <title>Multiple hybrid de novo genome assembly of finger millet, an orphan allotetraploid crop.</title>
        <authorList>
            <person name="Hatakeyama M."/>
            <person name="Aluri S."/>
            <person name="Balachadran M.T."/>
            <person name="Sivarajan S.R."/>
            <person name="Patrignani A."/>
            <person name="Gruter S."/>
            <person name="Poveda L."/>
            <person name="Shimizu-Inatsugi R."/>
            <person name="Baeten J."/>
            <person name="Francoijs K.J."/>
            <person name="Nataraja K.N."/>
            <person name="Reddy Y.A.N."/>
            <person name="Phadnis S."/>
            <person name="Ravikumar R.L."/>
            <person name="Schlapbach R."/>
            <person name="Sreeman S.M."/>
            <person name="Shimizu K.K."/>
        </authorList>
    </citation>
    <scope>NUCLEOTIDE SEQUENCE</scope>
</reference>
<dbReference type="GO" id="GO:0004674">
    <property type="term" value="F:protein serine/threonine kinase activity"/>
    <property type="evidence" value="ECO:0007669"/>
    <property type="project" value="UniProtKB-KW"/>
</dbReference>
<dbReference type="PROSITE" id="PS50011">
    <property type="entry name" value="PROTEIN_KINASE_DOM"/>
    <property type="match status" value="1"/>
</dbReference>
<dbReference type="InterPro" id="IPR000152">
    <property type="entry name" value="EGF-type_Asp/Asn_hydroxyl_site"/>
</dbReference>
<evidence type="ECO:0000256" key="1">
    <source>
        <dbReference type="ARBA" id="ARBA00004479"/>
    </source>
</evidence>
<comment type="subcellular location">
    <subcellularLocation>
        <location evidence="1">Membrane</location>
        <topology evidence="1">Single-pass type I membrane protein</topology>
    </subcellularLocation>
</comment>
<dbReference type="Gene3D" id="1.10.510.10">
    <property type="entry name" value="Transferase(Phosphotransferase) domain 1"/>
    <property type="match status" value="1"/>
</dbReference>
<sequence length="763" mass="82297">MDHGARRIHLVRSMPLVAVLLLLSPLLAGAAVHQLSAGALPNCPTTCGDVAVPYPFGVGAGCYLSPGFNLTCDTTRDPPRLLLGTSTTAFQVLGISLANATVRAARAGGVNFTADGRGAWRGPYALSDEGSSNELVIVRGCDVLAQVTAGEGSSNVTISGCASFCPGTGTGRTSLSVTGGRCTGVGCCQMPIRVGLASYDVRLRRLDPDAAWPPLVIVAEQGWLQKATASTRGAALPVNLDETPVPVLLSWAIGSAPLGQDGTPPDNSTCPAGAAACKSRNSACRNVYTATRAGYVCDCQDGYHGNPYLTDGCQDINECDKPQEHGCFGECTNLAGTFECRCPPGTHGDHTQLHGCVRSPSPGLSVGIGVGSGAGLMLLVLVAIFIARKHKQLKTKRLKQKFFKQNRGQLLQQLVAQRADIAERMIIPLEELEKATNNFDKAREIGGGGHGTVYKGILSDLHVVAIKKSKIAVQREIDEFINEVAILSQVSHRNVVKIFGCCLETQVPLLVYEFVSNGTLYNHLHVTEPRSLSWDDRLRIATEITKAIAYLHSAVSVPVIHRDIKSTNILLDNTLTSKVSDFGASRHIPVDRTGVTTKVQGTIGYMDPTYYYTRRLTEKSDVYSFGVLLIELLTRKKPYSYVSLEDEGLVAHFIGLLTSGRLGDILDWQVTEEGGAQVEEVAALAATCVKLNPDERPTMRQVEMALEVTQAKVRVSDNVTSEKFEENNIRRRPLSDCDGRSVKDMTRPYSLEEEFLLSARYPR</sequence>
<dbReference type="PANTHER" id="PTHR27005:SF215">
    <property type="entry name" value="OS09G0562600 PROTEIN"/>
    <property type="match status" value="1"/>
</dbReference>
<dbReference type="GO" id="GO:0005524">
    <property type="term" value="F:ATP binding"/>
    <property type="evidence" value="ECO:0007669"/>
    <property type="project" value="UniProtKB-UniRule"/>
</dbReference>
<dbReference type="SMART" id="SM00220">
    <property type="entry name" value="S_TKc"/>
    <property type="match status" value="1"/>
</dbReference>
<evidence type="ECO:0000256" key="5">
    <source>
        <dbReference type="ARBA" id="ARBA00022692"/>
    </source>
</evidence>
<dbReference type="GO" id="GO:0007166">
    <property type="term" value="P:cell surface receptor signaling pathway"/>
    <property type="evidence" value="ECO:0007669"/>
    <property type="project" value="InterPro"/>
</dbReference>
<keyword evidence="9" id="KW-0418">Kinase</keyword>
<evidence type="ECO:0000256" key="11">
    <source>
        <dbReference type="ARBA" id="ARBA00022989"/>
    </source>
</evidence>
<reference evidence="21" key="2">
    <citation type="submission" date="2021-12" db="EMBL/GenBank/DDBJ databases">
        <title>Resequencing data analysis of finger millet.</title>
        <authorList>
            <person name="Hatakeyama M."/>
            <person name="Aluri S."/>
            <person name="Balachadran M.T."/>
            <person name="Sivarajan S.R."/>
            <person name="Poveda L."/>
            <person name="Shimizu-Inatsugi R."/>
            <person name="Schlapbach R."/>
            <person name="Sreeman S.M."/>
            <person name="Shimizu K.K."/>
        </authorList>
    </citation>
    <scope>NUCLEOTIDE SEQUENCE</scope>
</reference>
<dbReference type="InterPro" id="IPR018097">
    <property type="entry name" value="EGF_Ca-bd_CS"/>
</dbReference>
<protein>
    <recommendedName>
        <fullName evidence="23">Protein kinase domain-containing protein</fullName>
    </recommendedName>
</protein>
<feature type="chain" id="PRO_5043741716" description="Protein kinase domain-containing protein" evidence="18">
    <location>
        <begin position="31"/>
        <end position="763"/>
    </location>
</feature>
<dbReference type="FunFam" id="1.10.510.10:FF:000084">
    <property type="entry name" value="Wall-associated receptor kinase 2"/>
    <property type="match status" value="1"/>
</dbReference>
<dbReference type="Gene3D" id="2.10.25.10">
    <property type="entry name" value="Laminin"/>
    <property type="match status" value="1"/>
</dbReference>
<evidence type="ECO:0000256" key="16">
    <source>
        <dbReference type="PROSITE-ProRule" id="PRU10141"/>
    </source>
</evidence>
<dbReference type="FunFam" id="2.10.25.10:FF:000355">
    <property type="entry name" value="Wall-associated receptor kinase 3"/>
    <property type="match status" value="1"/>
</dbReference>
<dbReference type="InterPro" id="IPR001245">
    <property type="entry name" value="Ser-Thr/Tyr_kinase_cat_dom"/>
</dbReference>
<comment type="caution">
    <text evidence="21">The sequence shown here is derived from an EMBL/GenBank/DDBJ whole genome shotgun (WGS) entry which is preliminary data.</text>
</comment>
<dbReference type="Pfam" id="PF13947">
    <property type="entry name" value="GUB_WAK_bind"/>
    <property type="match status" value="1"/>
</dbReference>
<evidence type="ECO:0000256" key="2">
    <source>
        <dbReference type="ARBA" id="ARBA00022527"/>
    </source>
</evidence>
<feature type="domain" description="Protein kinase" evidence="19">
    <location>
        <begin position="439"/>
        <end position="713"/>
    </location>
</feature>
<keyword evidence="22" id="KW-1185">Reference proteome</keyword>
<gene>
    <name evidence="21" type="primary">ga23293</name>
    <name evidence="21" type="ORF">PR202_ga23293</name>
</gene>
<accession>A0AAV5D5W0</accession>
<dbReference type="CDD" id="cd00054">
    <property type="entry name" value="EGF_CA"/>
    <property type="match status" value="1"/>
</dbReference>